<dbReference type="SUPFAM" id="SSF54862">
    <property type="entry name" value="4Fe-4S ferredoxins"/>
    <property type="match status" value="1"/>
</dbReference>
<keyword evidence="2" id="KW-0004">4Fe-4S</keyword>
<evidence type="ECO:0000256" key="8">
    <source>
        <dbReference type="ARBA" id="ARBA00023014"/>
    </source>
</evidence>
<accession>A0A212LFB1</accession>
<dbReference type="Gene3D" id="3.30.70.3270">
    <property type="match status" value="1"/>
</dbReference>
<dbReference type="InterPro" id="IPR017900">
    <property type="entry name" value="4Fe4S_Fe_S_CS"/>
</dbReference>
<evidence type="ECO:0000256" key="3">
    <source>
        <dbReference type="ARBA" id="ARBA00022719"/>
    </source>
</evidence>
<keyword evidence="3" id="KW-0874">Quinone</keyword>
<dbReference type="PANTHER" id="PTHR10849">
    <property type="entry name" value="NADH DEHYDROGENASE UBIQUINONE IRON-SULFUR PROTEIN 8, MITOCHONDRIAL"/>
    <property type="match status" value="1"/>
</dbReference>
<dbReference type="PANTHER" id="PTHR10849:SF24">
    <property type="entry name" value="NADH-QUINONE OXIDOREDUCTASE SUBUNIT I 2"/>
    <property type="match status" value="1"/>
</dbReference>
<protein>
    <submittedName>
        <fullName evidence="13">CooX</fullName>
    </submittedName>
</protein>
<dbReference type="PROSITE" id="PS00198">
    <property type="entry name" value="4FE4S_FER_1"/>
    <property type="match status" value="2"/>
</dbReference>
<feature type="domain" description="4Fe-4S ferredoxin-type" evidence="12">
    <location>
        <begin position="33"/>
        <end position="62"/>
    </location>
</feature>
<evidence type="ECO:0000256" key="5">
    <source>
        <dbReference type="ARBA" id="ARBA00022737"/>
    </source>
</evidence>
<evidence type="ECO:0000256" key="6">
    <source>
        <dbReference type="ARBA" id="ARBA00022967"/>
    </source>
</evidence>
<dbReference type="GO" id="GO:0051539">
    <property type="term" value="F:4 iron, 4 sulfur cluster binding"/>
    <property type="evidence" value="ECO:0007669"/>
    <property type="project" value="UniProtKB-KW"/>
</dbReference>
<name>A0A212LFB1_9HYPH</name>
<reference evidence="13" key="1">
    <citation type="submission" date="2016-08" db="EMBL/GenBank/DDBJ databases">
        <authorList>
            <person name="Seilhamer J.J."/>
        </authorList>
    </citation>
    <scope>NUCLEOTIDE SEQUENCE</scope>
    <source>
        <strain evidence="13">86</strain>
    </source>
</reference>
<dbReference type="RefSeq" id="WP_100079587.1">
    <property type="nucleotide sequence ID" value="NZ_LT608334.1"/>
</dbReference>
<evidence type="ECO:0000256" key="2">
    <source>
        <dbReference type="ARBA" id="ARBA00022485"/>
    </source>
</evidence>
<organism evidence="13">
    <name type="scientific">uncultured Pleomorphomonas sp</name>
    <dbReference type="NCBI Taxonomy" id="442121"/>
    <lineage>
        <taxon>Bacteria</taxon>
        <taxon>Pseudomonadati</taxon>
        <taxon>Pseudomonadota</taxon>
        <taxon>Alphaproteobacteria</taxon>
        <taxon>Hyphomicrobiales</taxon>
        <taxon>Pleomorphomonadaceae</taxon>
        <taxon>Pleomorphomonas</taxon>
        <taxon>environmental samples</taxon>
    </lineage>
</organism>
<dbReference type="GO" id="GO:0048038">
    <property type="term" value="F:quinone binding"/>
    <property type="evidence" value="ECO:0007669"/>
    <property type="project" value="UniProtKB-KW"/>
</dbReference>
<dbReference type="EMBL" id="FMJD01000007">
    <property type="protein sequence ID" value="SCM76160.1"/>
    <property type="molecule type" value="Genomic_DNA"/>
</dbReference>
<sequence length="166" mass="18127">MSFLKVLVKNIVAGPSTVAYPFGEPETPAAYRGRVAFDAGACTGCRMCEYVCPAGAIRFDERDDGLHFAVWHNSCANCGHCAHYCPTKAIRLTNDWHMAHLQSEKYALADHAVVPRARCTRCGADIGYGTDAIVRHAYRGVARQTEHLARLCPDCRRAASIKGASL</sequence>
<gene>
    <name evidence="13" type="primary">cooX</name>
    <name evidence="13" type="ORF">KL86PLE_30607</name>
</gene>
<keyword evidence="5" id="KW-0677">Repeat</keyword>
<dbReference type="AlphaFoldDB" id="A0A212LFB1"/>
<dbReference type="InterPro" id="IPR010226">
    <property type="entry name" value="NADH_quinone_OxRdtase_chainI"/>
</dbReference>
<keyword evidence="10" id="KW-0830">Ubiquinone</keyword>
<keyword evidence="11" id="KW-0472">Membrane</keyword>
<keyword evidence="6" id="KW-1278">Translocase</keyword>
<evidence type="ECO:0000256" key="7">
    <source>
        <dbReference type="ARBA" id="ARBA00023004"/>
    </source>
</evidence>
<keyword evidence="1" id="KW-1003">Cell membrane</keyword>
<evidence type="ECO:0000256" key="1">
    <source>
        <dbReference type="ARBA" id="ARBA00022475"/>
    </source>
</evidence>
<keyword evidence="8" id="KW-0411">Iron-sulfur</keyword>
<keyword evidence="7" id="KW-0408">Iron</keyword>
<dbReference type="GO" id="GO:0016651">
    <property type="term" value="F:oxidoreductase activity, acting on NAD(P)H"/>
    <property type="evidence" value="ECO:0007669"/>
    <property type="project" value="InterPro"/>
</dbReference>
<dbReference type="GO" id="GO:0016020">
    <property type="term" value="C:membrane"/>
    <property type="evidence" value="ECO:0007669"/>
    <property type="project" value="InterPro"/>
</dbReference>
<dbReference type="PROSITE" id="PS51379">
    <property type="entry name" value="4FE4S_FER_2"/>
    <property type="match status" value="2"/>
</dbReference>
<dbReference type="GO" id="GO:0046872">
    <property type="term" value="F:metal ion binding"/>
    <property type="evidence" value="ECO:0007669"/>
    <property type="project" value="UniProtKB-KW"/>
</dbReference>
<proteinExistence type="predicted"/>
<keyword evidence="4" id="KW-0479">Metal-binding</keyword>
<feature type="domain" description="4Fe-4S ferredoxin-type" evidence="12">
    <location>
        <begin position="66"/>
        <end position="95"/>
    </location>
</feature>
<dbReference type="InterPro" id="IPR017896">
    <property type="entry name" value="4Fe4S_Fe-S-bd"/>
</dbReference>
<evidence type="ECO:0000313" key="13">
    <source>
        <dbReference type="EMBL" id="SCM76160.1"/>
    </source>
</evidence>
<keyword evidence="9" id="KW-0520">NAD</keyword>
<evidence type="ECO:0000256" key="10">
    <source>
        <dbReference type="ARBA" id="ARBA00023075"/>
    </source>
</evidence>
<evidence type="ECO:0000256" key="9">
    <source>
        <dbReference type="ARBA" id="ARBA00023027"/>
    </source>
</evidence>
<dbReference type="Pfam" id="PF12838">
    <property type="entry name" value="Fer4_7"/>
    <property type="match status" value="1"/>
</dbReference>
<evidence type="ECO:0000259" key="12">
    <source>
        <dbReference type="PROSITE" id="PS51379"/>
    </source>
</evidence>
<evidence type="ECO:0000256" key="11">
    <source>
        <dbReference type="ARBA" id="ARBA00023136"/>
    </source>
</evidence>
<evidence type="ECO:0000256" key="4">
    <source>
        <dbReference type="ARBA" id="ARBA00022723"/>
    </source>
</evidence>